<dbReference type="SUPFAM" id="SSF56281">
    <property type="entry name" value="Metallo-hydrolase/oxidoreductase"/>
    <property type="match status" value="1"/>
</dbReference>
<dbReference type="RefSeq" id="WP_301855133.1">
    <property type="nucleotide sequence ID" value="NZ_JAUJWU010000001.1"/>
</dbReference>
<name>A0ABT8N9V3_9BACL</name>
<evidence type="ECO:0000259" key="1">
    <source>
        <dbReference type="SMART" id="SM00849"/>
    </source>
</evidence>
<dbReference type="InterPro" id="IPR036866">
    <property type="entry name" value="RibonucZ/Hydroxyglut_hydro"/>
</dbReference>
<reference evidence="2 3" key="1">
    <citation type="submission" date="2023-07" db="EMBL/GenBank/DDBJ databases">
        <title>Novel species in genus Planococcus.</title>
        <authorList>
            <person name="Ning S."/>
        </authorList>
    </citation>
    <scope>NUCLEOTIDE SEQUENCE [LARGE SCALE GENOMIC DNA]</scope>
    <source>
        <strain evidence="2 3">N017</strain>
    </source>
</reference>
<evidence type="ECO:0000313" key="2">
    <source>
        <dbReference type="EMBL" id="MDN7244666.1"/>
    </source>
</evidence>
<evidence type="ECO:0000313" key="3">
    <source>
        <dbReference type="Proteomes" id="UP001172142"/>
    </source>
</evidence>
<dbReference type="InterPro" id="IPR001279">
    <property type="entry name" value="Metallo-B-lactamas"/>
</dbReference>
<sequence>MIIFQSCLWQTNSTLIEGKEECFLFDPTYYPLELEQIKKSLPDKRLNLIYTHGDWDHIAGFSEFSYGHTLGHHKISESKDQIEKVKSFDLQWYVARDKELEFPRIDEEIGEETTKSTSDDSLYFLPIPGHTPDMMAVFFLERKLVVAGDVLSDLEFPFIFYSSQKYIKSLQMMKEKITEHHIHTLIPGHGRPIFNSQREILQRIEDDLAYLHQLTSGDKRAYYRQQPIPPHLISQHEANINFVETELK</sequence>
<keyword evidence="3" id="KW-1185">Reference proteome</keyword>
<dbReference type="PANTHER" id="PTHR42951:SF18">
    <property type="entry name" value="METALLO-HYDROLASE MJ0296-RELATED"/>
    <property type="match status" value="1"/>
</dbReference>
<accession>A0ABT8N9V3</accession>
<dbReference type="CDD" id="cd06262">
    <property type="entry name" value="metallo-hydrolase-like_MBL-fold"/>
    <property type="match status" value="1"/>
</dbReference>
<dbReference type="PANTHER" id="PTHR42951">
    <property type="entry name" value="METALLO-BETA-LACTAMASE DOMAIN-CONTAINING"/>
    <property type="match status" value="1"/>
</dbReference>
<dbReference type="SMART" id="SM00849">
    <property type="entry name" value="Lactamase_B"/>
    <property type="match status" value="1"/>
</dbReference>
<gene>
    <name evidence="2" type="ORF">QWY13_04090</name>
</gene>
<feature type="domain" description="Metallo-beta-lactamase" evidence="1">
    <location>
        <begin position="10"/>
        <end position="189"/>
    </location>
</feature>
<dbReference type="EMBL" id="JAUJWU010000001">
    <property type="protein sequence ID" value="MDN7244666.1"/>
    <property type="molecule type" value="Genomic_DNA"/>
</dbReference>
<dbReference type="Gene3D" id="3.60.15.10">
    <property type="entry name" value="Ribonuclease Z/Hydroxyacylglutathione hydrolase-like"/>
    <property type="match status" value="1"/>
</dbReference>
<organism evidence="2 3">
    <name type="scientific">Planococcus shenhongbingii</name>
    <dbReference type="NCBI Taxonomy" id="3058398"/>
    <lineage>
        <taxon>Bacteria</taxon>
        <taxon>Bacillati</taxon>
        <taxon>Bacillota</taxon>
        <taxon>Bacilli</taxon>
        <taxon>Bacillales</taxon>
        <taxon>Caryophanaceae</taxon>
        <taxon>Planococcus</taxon>
    </lineage>
</organism>
<dbReference type="Pfam" id="PF00753">
    <property type="entry name" value="Lactamase_B"/>
    <property type="match status" value="1"/>
</dbReference>
<dbReference type="Proteomes" id="UP001172142">
    <property type="component" value="Unassembled WGS sequence"/>
</dbReference>
<dbReference type="InterPro" id="IPR050855">
    <property type="entry name" value="NDM-1-like"/>
</dbReference>
<proteinExistence type="predicted"/>
<protein>
    <submittedName>
        <fullName evidence="2">MBL fold metallo-hydrolase</fullName>
    </submittedName>
</protein>
<comment type="caution">
    <text evidence="2">The sequence shown here is derived from an EMBL/GenBank/DDBJ whole genome shotgun (WGS) entry which is preliminary data.</text>
</comment>